<dbReference type="OrthoDB" id="46834at2"/>
<evidence type="ECO:0000259" key="3">
    <source>
        <dbReference type="Pfam" id="PF09972"/>
    </source>
</evidence>
<dbReference type="AlphaFoldDB" id="A0A0B4S2M0"/>
<dbReference type="EMBL" id="CP009761">
    <property type="protein sequence ID" value="AIZ37065.1"/>
    <property type="molecule type" value="Genomic_DNA"/>
</dbReference>
<keyword evidence="1" id="KW-1133">Transmembrane helix</keyword>
<feature type="domain" description="DUF2207" evidence="3">
    <location>
        <begin position="38"/>
        <end position="204"/>
    </location>
</feature>
<gene>
    <name evidence="5" type="ORF">NW74_06860</name>
</gene>
<organism evidence="5 6">
    <name type="scientific">Parvimonas micra</name>
    <dbReference type="NCBI Taxonomy" id="33033"/>
    <lineage>
        <taxon>Bacteria</taxon>
        <taxon>Bacillati</taxon>
        <taxon>Bacillota</taxon>
        <taxon>Tissierellia</taxon>
        <taxon>Tissierellales</taxon>
        <taxon>Peptoniphilaceae</taxon>
        <taxon>Parvimonas</taxon>
    </lineage>
</organism>
<reference evidence="5 6" key="1">
    <citation type="submission" date="2014-10" db="EMBL/GenBank/DDBJ databases">
        <title>Complete genome sequence of Parvimonas micra KCOM 1535 (= ChDC B708).</title>
        <authorList>
            <person name="Kook J.-K."/>
            <person name="Park S.-N."/>
            <person name="Lim Y.K."/>
            <person name="Roh H."/>
        </authorList>
    </citation>
    <scope>NUCLEOTIDE SEQUENCE [LARGE SCALE GENOMIC DNA]</scope>
    <source>
        <strain evidence="6">KCOM 1535 / ChDC B708</strain>
    </source>
</reference>
<feature type="transmembrane region" description="Helical" evidence="1">
    <location>
        <begin position="271"/>
        <end position="292"/>
    </location>
</feature>
<feature type="chain" id="PRO_5002109052" description="DUF2207 domain-containing protein" evidence="2">
    <location>
        <begin position="32"/>
        <end position="575"/>
    </location>
</feature>
<evidence type="ECO:0000313" key="6">
    <source>
        <dbReference type="Proteomes" id="UP000031386"/>
    </source>
</evidence>
<dbReference type="STRING" id="33033.NW74_06860"/>
<dbReference type="InterPro" id="IPR018702">
    <property type="entry name" value="DUF2207"/>
</dbReference>
<accession>A0A0B4S2M0</accession>
<dbReference type="Proteomes" id="UP000031386">
    <property type="component" value="Chromosome"/>
</dbReference>
<protein>
    <recommendedName>
        <fullName evidence="7">DUF2207 domain-containing protein</fullName>
    </recommendedName>
</protein>
<feature type="domain" description="Predicted membrane protein YciQ-like C-terminal" evidence="4">
    <location>
        <begin position="448"/>
        <end position="506"/>
    </location>
</feature>
<keyword evidence="6" id="KW-1185">Reference proteome</keyword>
<evidence type="ECO:0000313" key="5">
    <source>
        <dbReference type="EMBL" id="AIZ37065.1"/>
    </source>
</evidence>
<evidence type="ECO:0000259" key="4">
    <source>
        <dbReference type="Pfam" id="PF20990"/>
    </source>
</evidence>
<name>A0A0B4S2M0_9FIRM</name>
<feature type="signal peptide" evidence="2">
    <location>
        <begin position="1"/>
        <end position="31"/>
    </location>
</feature>
<dbReference type="KEGG" id="pmic:NW74_06860"/>
<keyword evidence="1" id="KW-0812">Transmembrane</keyword>
<evidence type="ECO:0000256" key="2">
    <source>
        <dbReference type="SAM" id="SignalP"/>
    </source>
</evidence>
<dbReference type="Pfam" id="PF09972">
    <property type="entry name" value="DUF2207"/>
    <property type="match status" value="1"/>
</dbReference>
<evidence type="ECO:0000256" key="1">
    <source>
        <dbReference type="SAM" id="Phobius"/>
    </source>
</evidence>
<proteinExistence type="predicted"/>
<evidence type="ECO:0008006" key="7">
    <source>
        <dbReference type="Google" id="ProtNLM"/>
    </source>
</evidence>
<dbReference type="RefSeq" id="WP_041954629.1">
    <property type="nucleotide sequence ID" value="NZ_CP009761.1"/>
</dbReference>
<sequence length="575" mass="65749">MKNLRNFVKKFFIFSLILLGFLAIRSNNSFADTFYKNDIKVRINKDGSADIESIMDFQPSKGTEYYIPIGNLGTSKIVNFKVSEIQNGKEIPYESLENWNTKKSRQEKSGKSGVLKTSNGYELCFGFGEYQRKTFVLRYRVTNFIKLLNDSDMIFWKFVNDGLSAAPKEVKITISKEEGKFDNTNSKIWAFGNKGKIEFLDGDIVFNSLTGLTSSNYVTVLVQLNKGEITSGERINKDFSYYQDMAFKGSSYDKNYKKNTSSKDRQRISRLAIQFIIILFAGMFGTSAVVSANKKIKGGNKKGDFKGEYYRNIPEKEWWRLSFILKCAGFDGAESIIRAYFLKWIQAKLLIPMTEEKGFIFKKEILSLKINNKLEYDFETTTERKLFTMVVKAARDDEILQENEFSNYLKKTSNQTSFKSLQETLKQDSLSYAREHNLLNTSDRGKWTYRYNENGKKFTENLIKYYNYLKDFSLLSEREISEIKVWKDLLIYATLYDVADEVEKQLKKLSPEFLENYDVDIYSLHTAMIYSHVFSNNFLDAYSKSVQSSSGGGGGFTSIGGGGGSFGGGSGGGTR</sequence>
<keyword evidence="1" id="KW-0472">Membrane</keyword>
<dbReference type="Pfam" id="PF20990">
    <property type="entry name" value="DUF2207_C"/>
    <property type="match status" value="1"/>
</dbReference>
<keyword evidence="2" id="KW-0732">Signal</keyword>
<dbReference type="InterPro" id="IPR048389">
    <property type="entry name" value="YciQ-like_C"/>
</dbReference>